<evidence type="ECO:0000256" key="2">
    <source>
        <dbReference type="ARBA" id="ARBA00022692"/>
    </source>
</evidence>
<feature type="compositionally biased region" description="Low complexity" evidence="5">
    <location>
        <begin position="179"/>
        <end position="189"/>
    </location>
</feature>
<keyword evidence="2 6" id="KW-0812">Transmembrane</keyword>
<dbReference type="PANTHER" id="PTHR15549">
    <property type="entry name" value="PAIRED IMMUNOGLOBULIN-LIKE TYPE 2 RECEPTOR"/>
    <property type="match status" value="1"/>
</dbReference>
<dbReference type="CDD" id="cd12087">
    <property type="entry name" value="TM_EGFR-like"/>
    <property type="match status" value="1"/>
</dbReference>
<keyword evidence="4 6" id="KW-0472">Membrane</keyword>
<evidence type="ECO:0000256" key="4">
    <source>
        <dbReference type="ARBA" id="ARBA00023136"/>
    </source>
</evidence>
<evidence type="ECO:0000256" key="3">
    <source>
        <dbReference type="ARBA" id="ARBA00022989"/>
    </source>
</evidence>
<keyword evidence="7" id="KW-0732">Signal</keyword>
<evidence type="ECO:0000256" key="5">
    <source>
        <dbReference type="SAM" id="MobiDB-lite"/>
    </source>
</evidence>
<organism evidence="8 9">
    <name type="scientific">Colletotrichum sojae</name>
    <dbReference type="NCBI Taxonomy" id="2175907"/>
    <lineage>
        <taxon>Eukaryota</taxon>
        <taxon>Fungi</taxon>
        <taxon>Dikarya</taxon>
        <taxon>Ascomycota</taxon>
        <taxon>Pezizomycotina</taxon>
        <taxon>Sordariomycetes</taxon>
        <taxon>Hypocreomycetidae</taxon>
        <taxon>Glomerellales</taxon>
        <taxon>Glomerellaceae</taxon>
        <taxon>Colletotrichum</taxon>
        <taxon>Colletotrichum orchidearum species complex</taxon>
    </lineage>
</organism>
<dbReference type="InterPro" id="IPR051694">
    <property type="entry name" value="Immunoregulatory_rcpt-like"/>
</dbReference>
<dbReference type="GO" id="GO:0016020">
    <property type="term" value="C:membrane"/>
    <property type="evidence" value="ECO:0007669"/>
    <property type="project" value="UniProtKB-SubCell"/>
</dbReference>
<feature type="region of interest" description="Disordered" evidence="5">
    <location>
        <begin position="179"/>
        <end position="202"/>
    </location>
</feature>
<feature type="transmembrane region" description="Helical" evidence="6">
    <location>
        <begin position="208"/>
        <end position="231"/>
    </location>
</feature>
<dbReference type="AlphaFoldDB" id="A0A8H6JNF7"/>
<feature type="signal peptide" evidence="7">
    <location>
        <begin position="1"/>
        <end position="31"/>
    </location>
</feature>
<dbReference type="Proteomes" id="UP000652219">
    <property type="component" value="Unassembled WGS sequence"/>
</dbReference>
<sequence>MALPVDSGSRRIVLRTYLLLTLLNIVHVAQAQQCFVGGWSLRSPGSCPQDAKKECGSAADLQLRCCPGSLECVGDDSFEGNYCCPNGTDCQQPSYDHPKCPDESWTLWGQNDTVGDRLDKGGWCCKDGFKGIYRAVATTANYFCTATTVSSLEPSFYWASTINTTPCLTSATSTVISTTTSSGAATPTGAGEGDGGGDGDSGGMSGGAIAGAVIGGVAGVALIGAGVFFLVRRSRRPRVDVATAVIHG</sequence>
<evidence type="ECO:0000256" key="7">
    <source>
        <dbReference type="SAM" id="SignalP"/>
    </source>
</evidence>
<proteinExistence type="predicted"/>
<evidence type="ECO:0000313" key="9">
    <source>
        <dbReference type="Proteomes" id="UP000652219"/>
    </source>
</evidence>
<accession>A0A8H6JNF7</accession>
<evidence type="ECO:0000256" key="1">
    <source>
        <dbReference type="ARBA" id="ARBA00004167"/>
    </source>
</evidence>
<evidence type="ECO:0000313" key="8">
    <source>
        <dbReference type="EMBL" id="KAF6816058.1"/>
    </source>
</evidence>
<protein>
    <submittedName>
        <fullName evidence="8">Uncharacterized protein</fullName>
    </submittedName>
</protein>
<keyword evidence="9" id="KW-1185">Reference proteome</keyword>
<keyword evidence="3 6" id="KW-1133">Transmembrane helix</keyword>
<reference evidence="8 9" key="1">
    <citation type="journal article" date="2020" name="Phytopathology">
        <title>Genome Sequence Resources of Colletotrichum truncatum, C. plurivorum, C. musicola, and C. sojae: Four Species Pathogenic to Soybean (Glycine max).</title>
        <authorList>
            <person name="Rogerio F."/>
            <person name="Boufleur T.R."/>
            <person name="Ciampi-Guillardi M."/>
            <person name="Sukno S.A."/>
            <person name="Thon M.R."/>
            <person name="Massola Junior N.S."/>
            <person name="Baroncelli R."/>
        </authorList>
    </citation>
    <scope>NUCLEOTIDE SEQUENCE [LARGE SCALE GENOMIC DNA]</scope>
    <source>
        <strain evidence="8 9">LFN0009</strain>
    </source>
</reference>
<feature type="chain" id="PRO_5034362264" evidence="7">
    <location>
        <begin position="32"/>
        <end position="248"/>
    </location>
</feature>
<dbReference type="GO" id="GO:0071944">
    <property type="term" value="C:cell periphery"/>
    <property type="evidence" value="ECO:0007669"/>
    <property type="project" value="UniProtKB-ARBA"/>
</dbReference>
<gene>
    <name evidence="8" type="ORF">CSOJ01_03121</name>
</gene>
<dbReference type="EMBL" id="WIGN01000030">
    <property type="protein sequence ID" value="KAF6816058.1"/>
    <property type="molecule type" value="Genomic_DNA"/>
</dbReference>
<feature type="compositionally biased region" description="Gly residues" evidence="5">
    <location>
        <begin position="190"/>
        <end position="202"/>
    </location>
</feature>
<comment type="caution">
    <text evidence="8">The sequence shown here is derived from an EMBL/GenBank/DDBJ whole genome shotgun (WGS) entry which is preliminary data.</text>
</comment>
<evidence type="ECO:0000256" key="6">
    <source>
        <dbReference type="SAM" id="Phobius"/>
    </source>
</evidence>
<comment type="subcellular location">
    <subcellularLocation>
        <location evidence="1">Membrane</location>
        <topology evidence="1">Single-pass membrane protein</topology>
    </subcellularLocation>
</comment>
<name>A0A8H6JNF7_9PEZI</name>